<name>A0A8J4VNL7_9ROSI</name>
<feature type="compositionally biased region" description="Polar residues" evidence="2">
    <location>
        <begin position="40"/>
        <end position="61"/>
    </location>
</feature>
<evidence type="ECO:0000313" key="3">
    <source>
        <dbReference type="EMBL" id="KAF3963567.1"/>
    </source>
</evidence>
<sequence>MSDNSSNSTNAPIINKELEKGDDSNVLNPISTSSSVLSSKHLQQIPPETNESSSKGKQSSLTEREIQIEVWSTESKEQQEKSVQTELTENLEAFYKLLENISKSLDELETLINSTSSSSNATTESLADIKSFFNKSVDNVLLNDAWLSKFRKAAALLFDKTSILGKNKGDLLKNFNVDLDREVNRIRTAVEKEKKRAELLKNRSKYVEALDTYKTALQPCRDEMQMMASKHEEMKKNLREYEMIMIQKMPPFQQVYSQQSSIDTEISSLRVNEQLLQQEDQEIDSLRREPSISWSGLIAAFYN</sequence>
<organism evidence="3 4">
    <name type="scientific">Castanea mollissima</name>
    <name type="common">Chinese chestnut</name>
    <dbReference type="NCBI Taxonomy" id="60419"/>
    <lineage>
        <taxon>Eukaryota</taxon>
        <taxon>Viridiplantae</taxon>
        <taxon>Streptophyta</taxon>
        <taxon>Embryophyta</taxon>
        <taxon>Tracheophyta</taxon>
        <taxon>Spermatophyta</taxon>
        <taxon>Magnoliopsida</taxon>
        <taxon>eudicotyledons</taxon>
        <taxon>Gunneridae</taxon>
        <taxon>Pentapetalae</taxon>
        <taxon>rosids</taxon>
        <taxon>fabids</taxon>
        <taxon>Fagales</taxon>
        <taxon>Fagaceae</taxon>
        <taxon>Castanea</taxon>
    </lineage>
</organism>
<evidence type="ECO:0000256" key="1">
    <source>
        <dbReference type="SAM" id="Coils"/>
    </source>
</evidence>
<evidence type="ECO:0000313" key="4">
    <source>
        <dbReference type="Proteomes" id="UP000737018"/>
    </source>
</evidence>
<feature type="compositionally biased region" description="Polar residues" evidence="2">
    <location>
        <begin position="1"/>
        <end position="12"/>
    </location>
</feature>
<reference evidence="3" key="1">
    <citation type="submission" date="2020-03" db="EMBL/GenBank/DDBJ databases">
        <title>Castanea mollissima Vanexum genome sequencing.</title>
        <authorList>
            <person name="Staton M."/>
        </authorList>
    </citation>
    <scope>NUCLEOTIDE SEQUENCE</scope>
    <source>
        <tissue evidence="3">Leaf</tissue>
    </source>
</reference>
<keyword evidence="4" id="KW-1185">Reference proteome</keyword>
<accession>A0A8J4VNL7</accession>
<feature type="region of interest" description="Disordered" evidence="2">
    <location>
        <begin position="1"/>
        <end position="62"/>
    </location>
</feature>
<protein>
    <submittedName>
        <fullName evidence="3">Uncharacterized protein</fullName>
    </submittedName>
</protein>
<dbReference type="AlphaFoldDB" id="A0A8J4VNL7"/>
<keyword evidence="1" id="KW-0175">Coiled coil</keyword>
<gene>
    <name evidence="3" type="ORF">CMV_012056</name>
</gene>
<proteinExistence type="predicted"/>
<evidence type="ECO:0000256" key="2">
    <source>
        <dbReference type="SAM" id="MobiDB-lite"/>
    </source>
</evidence>
<comment type="caution">
    <text evidence="3">The sequence shown here is derived from an EMBL/GenBank/DDBJ whole genome shotgun (WGS) entry which is preliminary data.</text>
</comment>
<dbReference type="Proteomes" id="UP000737018">
    <property type="component" value="Unassembled WGS sequence"/>
</dbReference>
<dbReference type="EMBL" id="JRKL02001519">
    <property type="protein sequence ID" value="KAF3963567.1"/>
    <property type="molecule type" value="Genomic_DNA"/>
</dbReference>
<feature type="coiled-coil region" evidence="1">
    <location>
        <begin position="176"/>
        <end position="203"/>
    </location>
</feature>
<dbReference type="OrthoDB" id="1682061at2759"/>